<dbReference type="SUPFAM" id="SSF54919">
    <property type="entry name" value="Nucleoside diphosphate kinase, NDK"/>
    <property type="match status" value="1"/>
</dbReference>
<keyword evidence="5 10" id="KW-0418">Kinase</keyword>
<dbReference type="CDD" id="cd04413">
    <property type="entry name" value="NDPk_I"/>
    <property type="match status" value="1"/>
</dbReference>
<keyword evidence="6" id="KW-0546">Nucleotide metabolism</keyword>
<name>A0ABU7RLT1_9ACTN</name>
<dbReference type="PRINTS" id="PR01243">
    <property type="entry name" value="NUCDPKINASE"/>
</dbReference>
<dbReference type="InterPro" id="IPR034907">
    <property type="entry name" value="NDK-like_dom"/>
</dbReference>
<evidence type="ECO:0000256" key="2">
    <source>
        <dbReference type="ARBA" id="ARBA00008142"/>
    </source>
</evidence>
<dbReference type="SMART" id="SM00562">
    <property type="entry name" value="NDK"/>
    <property type="match status" value="1"/>
</dbReference>
<dbReference type="InterPro" id="IPR036850">
    <property type="entry name" value="NDK-like_dom_sf"/>
</dbReference>
<dbReference type="InterPro" id="IPR001564">
    <property type="entry name" value="Nucleoside_diP_kinase"/>
</dbReference>
<dbReference type="Proteomes" id="UP001332243">
    <property type="component" value="Unassembled WGS sequence"/>
</dbReference>
<organism evidence="10 11">
    <name type="scientific">Plantactinospora sonchi</name>
    <dbReference type="NCBI Taxonomy" id="1544735"/>
    <lineage>
        <taxon>Bacteria</taxon>
        <taxon>Bacillati</taxon>
        <taxon>Actinomycetota</taxon>
        <taxon>Actinomycetes</taxon>
        <taxon>Micromonosporales</taxon>
        <taxon>Micromonosporaceae</taxon>
        <taxon>Plantactinospora</taxon>
    </lineage>
</organism>
<evidence type="ECO:0000256" key="1">
    <source>
        <dbReference type="ARBA" id="ARBA00001946"/>
    </source>
</evidence>
<evidence type="ECO:0000256" key="8">
    <source>
        <dbReference type="RuleBase" id="RU004011"/>
    </source>
</evidence>
<evidence type="ECO:0000256" key="7">
    <source>
        <dbReference type="PROSITE-ProRule" id="PRU00706"/>
    </source>
</evidence>
<dbReference type="PROSITE" id="PS51374">
    <property type="entry name" value="NDPK_LIKE"/>
    <property type="match status" value="1"/>
</dbReference>
<dbReference type="Gene3D" id="3.30.70.141">
    <property type="entry name" value="Nucleoside diphosphate kinase-like domain"/>
    <property type="match status" value="1"/>
</dbReference>
<dbReference type="GO" id="GO:0004550">
    <property type="term" value="F:nucleoside diphosphate kinase activity"/>
    <property type="evidence" value="ECO:0007669"/>
    <property type="project" value="UniProtKB-EC"/>
</dbReference>
<accession>A0ABU7RLT1</accession>
<dbReference type="Pfam" id="PF00334">
    <property type="entry name" value="NDK"/>
    <property type="match status" value="1"/>
</dbReference>
<comment type="similarity">
    <text evidence="2 7 8">Belongs to the NDK family.</text>
</comment>
<sequence>MAATERTLVLLKPDAVARGLTGRLVQRFEDAGLKIVGLKMKHMDADFTRKHYFDLEERFGKGVYDATATYMQQGPVIALLLEGVDAVANVRRMIGTTFPAQAAPGTIRGDFAHMSKTYAEGTGKAIANLVHASGSVDEAKYEAQLWFADEEQFDYQTLAERYVF</sequence>
<evidence type="ECO:0000256" key="3">
    <source>
        <dbReference type="ARBA" id="ARBA00012966"/>
    </source>
</evidence>
<dbReference type="PANTHER" id="PTHR11349">
    <property type="entry name" value="NUCLEOSIDE DIPHOSPHATE KINASE"/>
    <property type="match status" value="1"/>
</dbReference>
<comment type="caution">
    <text evidence="7">Lacks conserved residue(s) required for the propagation of feature annotation.</text>
</comment>
<evidence type="ECO:0000313" key="10">
    <source>
        <dbReference type="EMBL" id="MEE6257462.1"/>
    </source>
</evidence>
<comment type="caution">
    <text evidence="10">The sequence shown here is derived from an EMBL/GenBank/DDBJ whole genome shotgun (WGS) entry which is preliminary data.</text>
</comment>
<gene>
    <name evidence="10" type="ORF">V1633_03035</name>
</gene>
<evidence type="ECO:0000259" key="9">
    <source>
        <dbReference type="SMART" id="SM00562"/>
    </source>
</evidence>
<reference evidence="10 11" key="1">
    <citation type="submission" date="2024-01" db="EMBL/GenBank/DDBJ databases">
        <title>Genome insights into Plantactinospora sonchi sp. nov.</title>
        <authorList>
            <person name="Wang L."/>
        </authorList>
    </citation>
    <scope>NUCLEOTIDE SEQUENCE [LARGE SCALE GENOMIC DNA]</scope>
    <source>
        <strain evidence="10 11">NEAU-QY2</strain>
    </source>
</reference>
<dbReference type="EMBL" id="JAZGQK010000002">
    <property type="protein sequence ID" value="MEE6257462.1"/>
    <property type="molecule type" value="Genomic_DNA"/>
</dbReference>
<feature type="domain" description="Nucleoside diphosphate kinase-like" evidence="9">
    <location>
        <begin position="4"/>
        <end position="154"/>
    </location>
</feature>
<protein>
    <recommendedName>
        <fullName evidence="3">nucleoside-diphosphate kinase</fullName>
        <ecNumber evidence="3">2.7.4.6</ecNumber>
    </recommendedName>
</protein>
<evidence type="ECO:0000256" key="5">
    <source>
        <dbReference type="ARBA" id="ARBA00022777"/>
    </source>
</evidence>
<comment type="cofactor">
    <cofactor evidence="1">
        <name>Mg(2+)</name>
        <dbReference type="ChEBI" id="CHEBI:18420"/>
    </cofactor>
</comment>
<evidence type="ECO:0000256" key="6">
    <source>
        <dbReference type="ARBA" id="ARBA00023080"/>
    </source>
</evidence>
<dbReference type="RefSeq" id="WP_331212574.1">
    <property type="nucleotide sequence ID" value="NZ_JAZGQK010000002.1"/>
</dbReference>
<evidence type="ECO:0000313" key="11">
    <source>
        <dbReference type="Proteomes" id="UP001332243"/>
    </source>
</evidence>
<dbReference type="EC" id="2.7.4.6" evidence="3"/>
<evidence type="ECO:0000256" key="4">
    <source>
        <dbReference type="ARBA" id="ARBA00022679"/>
    </source>
</evidence>
<proteinExistence type="inferred from homology"/>
<keyword evidence="11" id="KW-1185">Reference proteome</keyword>
<keyword evidence="4 10" id="KW-0808">Transferase</keyword>